<evidence type="ECO:0000313" key="3">
    <source>
        <dbReference type="Proteomes" id="UP000054538"/>
    </source>
</evidence>
<evidence type="ECO:0000256" key="1">
    <source>
        <dbReference type="SAM" id="MobiDB-lite"/>
    </source>
</evidence>
<accession>A0A0D0CWN7</accession>
<proteinExistence type="predicted"/>
<dbReference type="Proteomes" id="UP000054538">
    <property type="component" value="Unassembled WGS sequence"/>
</dbReference>
<dbReference type="InParanoid" id="A0A0D0CWN7"/>
<protein>
    <submittedName>
        <fullName evidence="2">Uncharacterized protein</fullName>
    </submittedName>
</protein>
<feature type="compositionally biased region" description="Polar residues" evidence="1">
    <location>
        <begin position="26"/>
        <end position="38"/>
    </location>
</feature>
<name>A0A0D0CWN7_9AGAM</name>
<feature type="compositionally biased region" description="Basic and acidic residues" evidence="1">
    <location>
        <begin position="58"/>
        <end position="70"/>
    </location>
</feature>
<gene>
    <name evidence="2" type="ORF">PAXRUDRAFT_22904</name>
</gene>
<reference evidence="2 3" key="1">
    <citation type="submission" date="2014-04" db="EMBL/GenBank/DDBJ databases">
        <authorList>
            <consortium name="DOE Joint Genome Institute"/>
            <person name="Kuo A."/>
            <person name="Kohler A."/>
            <person name="Jargeat P."/>
            <person name="Nagy L.G."/>
            <person name="Floudas D."/>
            <person name="Copeland A."/>
            <person name="Barry K.W."/>
            <person name="Cichocki N."/>
            <person name="Veneault-Fourrey C."/>
            <person name="LaButti K."/>
            <person name="Lindquist E.A."/>
            <person name="Lipzen A."/>
            <person name="Lundell T."/>
            <person name="Morin E."/>
            <person name="Murat C."/>
            <person name="Sun H."/>
            <person name="Tunlid A."/>
            <person name="Henrissat B."/>
            <person name="Grigoriev I.V."/>
            <person name="Hibbett D.S."/>
            <person name="Martin F."/>
            <person name="Nordberg H.P."/>
            <person name="Cantor M.N."/>
            <person name="Hua S.X."/>
        </authorList>
    </citation>
    <scope>NUCLEOTIDE SEQUENCE [LARGE SCALE GENOMIC DNA]</scope>
    <source>
        <strain evidence="2 3">Ve08.2h10</strain>
    </source>
</reference>
<sequence length="81" mass="8846">MNKVDMEISLDGGGHLEMDVDDSDRSYTTTDGSNSNSKPDMEATEDSGMGEEGLVAELEPRPAEDRHGELEIPTQSPSFWT</sequence>
<dbReference type="HOGENOM" id="CLU_2574586_0_0_1"/>
<dbReference type="AlphaFoldDB" id="A0A0D0CWN7"/>
<reference evidence="3" key="2">
    <citation type="submission" date="2015-01" db="EMBL/GenBank/DDBJ databases">
        <title>Evolutionary Origins and Diversification of the Mycorrhizal Mutualists.</title>
        <authorList>
            <consortium name="DOE Joint Genome Institute"/>
            <consortium name="Mycorrhizal Genomics Consortium"/>
            <person name="Kohler A."/>
            <person name="Kuo A."/>
            <person name="Nagy L.G."/>
            <person name="Floudas D."/>
            <person name="Copeland A."/>
            <person name="Barry K.W."/>
            <person name="Cichocki N."/>
            <person name="Veneault-Fourrey C."/>
            <person name="LaButti K."/>
            <person name="Lindquist E.A."/>
            <person name="Lipzen A."/>
            <person name="Lundell T."/>
            <person name="Morin E."/>
            <person name="Murat C."/>
            <person name="Riley R."/>
            <person name="Ohm R."/>
            <person name="Sun H."/>
            <person name="Tunlid A."/>
            <person name="Henrissat B."/>
            <person name="Grigoriev I.V."/>
            <person name="Hibbett D.S."/>
            <person name="Martin F."/>
        </authorList>
    </citation>
    <scope>NUCLEOTIDE SEQUENCE [LARGE SCALE GENOMIC DNA]</scope>
    <source>
        <strain evidence="3">Ve08.2h10</strain>
    </source>
</reference>
<keyword evidence="3" id="KW-1185">Reference proteome</keyword>
<dbReference type="EMBL" id="KN831733">
    <property type="protein sequence ID" value="KIK71739.1"/>
    <property type="molecule type" value="Genomic_DNA"/>
</dbReference>
<evidence type="ECO:0000313" key="2">
    <source>
        <dbReference type="EMBL" id="KIK71739.1"/>
    </source>
</evidence>
<feature type="region of interest" description="Disordered" evidence="1">
    <location>
        <begin position="1"/>
        <end position="81"/>
    </location>
</feature>
<organism evidence="2 3">
    <name type="scientific">Paxillus rubicundulus Ve08.2h10</name>
    <dbReference type="NCBI Taxonomy" id="930991"/>
    <lineage>
        <taxon>Eukaryota</taxon>
        <taxon>Fungi</taxon>
        <taxon>Dikarya</taxon>
        <taxon>Basidiomycota</taxon>
        <taxon>Agaricomycotina</taxon>
        <taxon>Agaricomycetes</taxon>
        <taxon>Agaricomycetidae</taxon>
        <taxon>Boletales</taxon>
        <taxon>Paxilineae</taxon>
        <taxon>Paxillaceae</taxon>
        <taxon>Paxillus</taxon>
    </lineage>
</organism>